<evidence type="ECO:0000313" key="3">
    <source>
        <dbReference type="Proteomes" id="UP001370490"/>
    </source>
</evidence>
<dbReference type="Proteomes" id="UP001370490">
    <property type="component" value="Unassembled WGS sequence"/>
</dbReference>
<evidence type="ECO:0000313" key="2">
    <source>
        <dbReference type="EMBL" id="KAK6927861.1"/>
    </source>
</evidence>
<dbReference type="Pfam" id="PF00407">
    <property type="entry name" value="Bet_v_1"/>
    <property type="match status" value="1"/>
</dbReference>
<gene>
    <name evidence="2" type="ORF">RJ641_006452</name>
</gene>
<dbReference type="GO" id="GO:0006952">
    <property type="term" value="P:defense response"/>
    <property type="evidence" value="ECO:0007669"/>
    <property type="project" value="InterPro"/>
</dbReference>
<evidence type="ECO:0000259" key="1">
    <source>
        <dbReference type="SMART" id="SM01037"/>
    </source>
</evidence>
<accession>A0AAN8VD86</accession>
<comment type="caution">
    <text evidence="2">The sequence shown here is derived from an EMBL/GenBank/DDBJ whole genome shotgun (WGS) entry which is preliminary data.</text>
</comment>
<dbReference type="EMBL" id="JBAMMX010000014">
    <property type="protein sequence ID" value="KAK6927861.1"/>
    <property type="molecule type" value="Genomic_DNA"/>
</dbReference>
<sequence>MAQQGKLETQTELKSSADKFFGFFKNNFKGLLQIFPENLKSGQTLEGVDNRVGCGVGTPMMVKFKITDIDDVNKTITYKVLDGSDLLNSYKSFSVKIQIGGGQVKWIIDYEKANRGAPDPDIYIDFATKISKALDAYLLKH</sequence>
<proteinExistence type="predicted"/>
<name>A0AAN8VD86_9MAGN</name>
<dbReference type="SMART" id="SM01037">
    <property type="entry name" value="Bet_v_1"/>
    <property type="match status" value="1"/>
</dbReference>
<dbReference type="AlphaFoldDB" id="A0AAN8VD86"/>
<feature type="domain" description="Bet v I/Major latex protein" evidence="1">
    <location>
        <begin position="2"/>
        <end position="141"/>
    </location>
</feature>
<dbReference type="InterPro" id="IPR000916">
    <property type="entry name" value="Bet_v_I/MLP"/>
</dbReference>
<dbReference type="InterPro" id="IPR023393">
    <property type="entry name" value="START-like_dom_sf"/>
</dbReference>
<protein>
    <submittedName>
        <fullName evidence="2">Bet v I/Major latex protein</fullName>
    </submittedName>
</protein>
<keyword evidence="3" id="KW-1185">Reference proteome</keyword>
<dbReference type="InterPro" id="IPR051761">
    <property type="entry name" value="MLP-like_ligand-binding"/>
</dbReference>
<dbReference type="Gene3D" id="3.30.530.20">
    <property type="match status" value="1"/>
</dbReference>
<dbReference type="SUPFAM" id="SSF55961">
    <property type="entry name" value="Bet v1-like"/>
    <property type="match status" value="1"/>
</dbReference>
<organism evidence="2 3">
    <name type="scientific">Dillenia turbinata</name>
    <dbReference type="NCBI Taxonomy" id="194707"/>
    <lineage>
        <taxon>Eukaryota</taxon>
        <taxon>Viridiplantae</taxon>
        <taxon>Streptophyta</taxon>
        <taxon>Embryophyta</taxon>
        <taxon>Tracheophyta</taxon>
        <taxon>Spermatophyta</taxon>
        <taxon>Magnoliopsida</taxon>
        <taxon>eudicotyledons</taxon>
        <taxon>Gunneridae</taxon>
        <taxon>Pentapetalae</taxon>
        <taxon>Dilleniales</taxon>
        <taxon>Dilleniaceae</taxon>
        <taxon>Dillenia</taxon>
    </lineage>
</organism>
<dbReference type="PANTHER" id="PTHR31907">
    <property type="entry name" value="MLP-LIKE PROTEIN 423"/>
    <property type="match status" value="1"/>
</dbReference>
<reference evidence="2 3" key="1">
    <citation type="submission" date="2023-12" db="EMBL/GenBank/DDBJ databases">
        <title>A high-quality genome assembly for Dillenia turbinata (Dilleniales).</title>
        <authorList>
            <person name="Chanderbali A."/>
        </authorList>
    </citation>
    <scope>NUCLEOTIDE SEQUENCE [LARGE SCALE GENOMIC DNA]</scope>
    <source>
        <strain evidence="2">LSX21</strain>
        <tissue evidence="2">Leaf</tissue>
    </source>
</reference>